<dbReference type="InterPro" id="IPR014756">
    <property type="entry name" value="Ig_E-set"/>
</dbReference>
<dbReference type="InterPro" id="IPR032694">
    <property type="entry name" value="CopC/D"/>
</dbReference>
<feature type="signal peptide" evidence="10">
    <location>
        <begin position="1"/>
        <end position="28"/>
    </location>
</feature>
<dbReference type="GO" id="GO:0005886">
    <property type="term" value="C:plasma membrane"/>
    <property type="evidence" value="ECO:0007669"/>
    <property type="project" value="UniProtKB-SubCell"/>
</dbReference>
<feature type="domain" description="Copper resistance protein D" evidence="12">
    <location>
        <begin position="313"/>
        <end position="412"/>
    </location>
</feature>
<dbReference type="GO" id="GO:0046688">
    <property type="term" value="P:response to copper ion"/>
    <property type="evidence" value="ECO:0007669"/>
    <property type="project" value="InterPro"/>
</dbReference>
<dbReference type="InterPro" id="IPR007348">
    <property type="entry name" value="CopC_dom"/>
</dbReference>
<evidence type="ECO:0000259" key="11">
    <source>
        <dbReference type="Pfam" id="PF04234"/>
    </source>
</evidence>
<dbReference type="GO" id="GO:0042597">
    <property type="term" value="C:periplasmic space"/>
    <property type="evidence" value="ECO:0007669"/>
    <property type="project" value="InterPro"/>
</dbReference>
<feature type="domain" description="CopC" evidence="11">
    <location>
        <begin position="29"/>
        <end position="121"/>
    </location>
</feature>
<evidence type="ECO:0000256" key="10">
    <source>
        <dbReference type="SAM" id="SignalP"/>
    </source>
</evidence>
<evidence type="ECO:0000256" key="7">
    <source>
        <dbReference type="ARBA" id="ARBA00023008"/>
    </source>
</evidence>
<keyword evidence="2" id="KW-1003">Cell membrane</keyword>
<accession>A0A554S7B7</accession>
<feature type="transmembrane region" description="Helical" evidence="9">
    <location>
        <begin position="152"/>
        <end position="173"/>
    </location>
</feature>
<gene>
    <name evidence="13" type="ORF">FNM00_12975</name>
</gene>
<comment type="caution">
    <text evidence="13">The sequence shown here is derived from an EMBL/GenBank/DDBJ whole genome shotgun (WGS) entry which is preliminary data.</text>
</comment>
<dbReference type="OrthoDB" id="5242236at2"/>
<dbReference type="GO" id="GO:0006825">
    <property type="term" value="P:copper ion transport"/>
    <property type="evidence" value="ECO:0007669"/>
    <property type="project" value="InterPro"/>
</dbReference>
<organism evidence="13 14">
    <name type="scientific">Aeromicrobium piscarium</name>
    <dbReference type="NCBI Taxonomy" id="2590901"/>
    <lineage>
        <taxon>Bacteria</taxon>
        <taxon>Bacillati</taxon>
        <taxon>Actinomycetota</taxon>
        <taxon>Actinomycetes</taxon>
        <taxon>Propionibacteriales</taxon>
        <taxon>Nocardioidaceae</taxon>
        <taxon>Aeromicrobium</taxon>
    </lineage>
</organism>
<keyword evidence="7" id="KW-0186">Copper</keyword>
<evidence type="ECO:0000256" key="9">
    <source>
        <dbReference type="SAM" id="Phobius"/>
    </source>
</evidence>
<keyword evidence="8 9" id="KW-0472">Membrane</keyword>
<keyword evidence="5 10" id="KW-0732">Signal</keyword>
<dbReference type="InterPro" id="IPR008457">
    <property type="entry name" value="Cu-R_CopD_dom"/>
</dbReference>
<dbReference type="RefSeq" id="WP_143913968.1">
    <property type="nucleotide sequence ID" value="NZ_VLNT01000010.1"/>
</dbReference>
<feature type="transmembrane region" description="Helical" evidence="9">
    <location>
        <begin position="282"/>
        <end position="303"/>
    </location>
</feature>
<feature type="transmembrane region" description="Helical" evidence="9">
    <location>
        <begin position="225"/>
        <end position="242"/>
    </location>
</feature>
<keyword evidence="6 9" id="KW-1133">Transmembrane helix</keyword>
<dbReference type="EMBL" id="VLNT01000010">
    <property type="protein sequence ID" value="TSD62253.1"/>
    <property type="molecule type" value="Genomic_DNA"/>
</dbReference>
<evidence type="ECO:0000259" key="12">
    <source>
        <dbReference type="Pfam" id="PF05425"/>
    </source>
</evidence>
<keyword evidence="3 9" id="KW-0812">Transmembrane</keyword>
<evidence type="ECO:0000256" key="2">
    <source>
        <dbReference type="ARBA" id="ARBA00022475"/>
    </source>
</evidence>
<feature type="transmembrane region" description="Helical" evidence="9">
    <location>
        <begin position="249"/>
        <end position="270"/>
    </location>
</feature>
<feature type="transmembrane region" description="Helical" evidence="9">
    <location>
        <begin position="185"/>
        <end position="205"/>
    </location>
</feature>
<feature type="transmembrane region" description="Helical" evidence="9">
    <location>
        <begin position="394"/>
        <end position="416"/>
    </location>
</feature>
<evidence type="ECO:0000256" key="1">
    <source>
        <dbReference type="ARBA" id="ARBA00004651"/>
    </source>
</evidence>
<evidence type="ECO:0008006" key="15">
    <source>
        <dbReference type="Google" id="ProtNLM"/>
    </source>
</evidence>
<proteinExistence type="predicted"/>
<keyword evidence="14" id="KW-1185">Reference proteome</keyword>
<dbReference type="AlphaFoldDB" id="A0A554S7B7"/>
<dbReference type="Pfam" id="PF05425">
    <property type="entry name" value="CopD"/>
    <property type="match status" value="1"/>
</dbReference>
<dbReference type="InterPro" id="IPR014755">
    <property type="entry name" value="Cu-Rt/internalin_Ig-like"/>
</dbReference>
<feature type="transmembrane region" description="Helical" evidence="9">
    <location>
        <begin position="352"/>
        <end position="373"/>
    </location>
</feature>
<dbReference type="PANTHER" id="PTHR34820">
    <property type="entry name" value="INNER MEMBRANE PROTEIN YEBZ"/>
    <property type="match status" value="1"/>
</dbReference>
<keyword evidence="4" id="KW-0479">Metal-binding</keyword>
<sequence>MTAATARRAVLAGLVACLFVLMPTSASAHANLVDTDPADGEVVPTAPDRLTVRFDETVVAAAAGNELLDARGRAVDAEFSADGAKLTVVPAEALGDGTYLLRWRVISADSHPVSGGTSFSVGEPSESVIPMPSVQEQREVNVLKAVAEAVRYGGVLVLAGLAVFGMLAVPVTRRDEVARVRLRRATTGAAVAACAGAVLLVPLTAWWESGEPLGSSSGLTVADPSAVAAVLVVLGAVAILGTPRLGGPALAGAGVGAVLGSLTVVGHTRSYGPAWLVLPADLLHVASAAVWAGGLVGLLVVLASRPRARDAARMVARFSSVAVGAVALLAVGALVLYWRISGSFQGLWQTGYGRLVLVKVLVTALVVVLGAWNRHRLVGAVESSGDARRTLRRILAAEAGALGVVVAVTSVLVSVSPRSASLAEAGERTGGPAGPGAVLAVLVLGCALGAATFRLLPSFRKDLS</sequence>
<feature type="chain" id="PRO_5021727246" description="Copper resistance protein CopC" evidence="10">
    <location>
        <begin position="29"/>
        <end position="464"/>
    </location>
</feature>
<dbReference type="Pfam" id="PF04234">
    <property type="entry name" value="CopC"/>
    <property type="match status" value="1"/>
</dbReference>
<comment type="subcellular location">
    <subcellularLocation>
        <location evidence="1">Cell membrane</location>
        <topology evidence="1">Multi-pass membrane protein</topology>
    </subcellularLocation>
</comment>
<dbReference type="PANTHER" id="PTHR34820:SF4">
    <property type="entry name" value="INNER MEMBRANE PROTEIN YEBZ"/>
    <property type="match status" value="1"/>
</dbReference>
<evidence type="ECO:0000256" key="4">
    <source>
        <dbReference type="ARBA" id="ARBA00022723"/>
    </source>
</evidence>
<evidence type="ECO:0000313" key="13">
    <source>
        <dbReference type="EMBL" id="TSD62253.1"/>
    </source>
</evidence>
<evidence type="ECO:0000256" key="6">
    <source>
        <dbReference type="ARBA" id="ARBA00022989"/>
    </source>
</evidence>
<evidence type="ECO:0000256" key="5">
    <source>
        <dbReference type="ARBA" id="ARBA00022729"/>
    </source>
</evidence>
<dbReference type="GO" id="GO:0005507">
    <property type="term" value="F:copper ion binding"/>
    <property type="evidence" value="ECO:0007669"/>
    <property type="project" value="InterPro"/>
</dbReference>
<reference evidence="13 14" key="1">
    <citation type="submission" date="2019-07" db="EMBL/GenBank/DDBJ databases">
        <authorList>
            <person name="Zhao L.H."/>
        </authorList>
    </citation>
    <scope>NUCLEOTIDE SEQUENCE [LARGE SCALE GENOMIC DNA]</scope>
    <source>
        <strain evidence="13 14">Co35</strain>
    </source>
</reference>
<protein>
    <recommendedName>
        <fullName evidence="15">Copper resistance protein CopC</fullName>
    </recommendedName>
</protein>
<dbReference type="Proteomes" id="UP000316988">
    <property type="component" value="Unassembled WGS sequence"/>
</dbReference>
<dbReference type="SUPFAM" id="SSF81296">
    <property type="entry name" value="E set domains"/>
    <property type="match status" value="1"/>
</dbReference>
<dbReference type="Gene3D" id="2.60.40.1220">
    <property type="match status" value="1"/>
</dbReference>
<evidence type="ECO:0000256" key="3">
    <source>
        <dbReference type="ARBA" id="ARBA00022692"/>
    </source>
</evidence>
<evidence type="ECO:0000256" key="8">
    <source>
        <dbReference type="ARBA" id="ARBA00023136"/>
    </source>
</evidence>
<evidence type="ECO:0000313" key="14">
    <source>
        <dbReference type="Proteomes" id="UP000316988"/>
    </source>
</evidence>
<name>A0A554S7B7_9ACTN</name>
<feature type="transmembrane region" description="Helical" evidence="9">
    <location>
        <begin position="436"/>
        <end position="456"/>
    </location>
</feature>
<feature type="transmembrane region" description="Helical" evidence="9">
    <location>
        <begin position="315"/>
        <end position="340"/>
    </location>
</feature>